<feature type="region of interest" description="Disordered" evidence="1">
    <location>
        <begin position="131"/>
        <end position="315"/>
    </location>
</feature>
<organism evidence="2">
    <name type="scientific">Brachypodium distachyon</name>
    <name type="common">Purple false brome</name>
    <name type="synonym">Trachynia distachya</name>
    <dbReference type="NCBI Taxonomy" id="15368"/>
    <lineage>
        <taxon>Eukaryota</taxon>
        <taxon>Viridiplantae</taxon>
        <taxon>Streptophyta</taxon>
        <taxon>Embryophyta</taxon>
        <taxon>Tracheophyta</taxon>
        <taxon>Spermatophyta</taxon>
        <taxon>Magnoliopsida</taxon>
        <taxon>Liliopsida</taxon>
        <taxon>Poales</taxon>
        <taxon>Poaceae</taxon>
        <taxon>BOP clade</taxon>
        <taxon>Pooideae</taxon>
        <taxon>Stipodae</taxon>
        <taxon>Brachypodieae</taxon>
        <taxon>Brachypodium</taxon>
    </lineage>
</organism>
<feature type="compositionally biased region" description="Low complexity" evidence="1">
    <location>
        <begin position="151"/>
        <end position="195"/>
    </location>
</feature>
<evidence type="ECO:0000313" key="2">
    <source>
        <dbReference type="EMBL" id="KQJ87381.1"/>
    </source>
</evidence>
<dbReference type="PANTHER" id="PTHR35832">
    <property type="entry name" value="OS12G0248400 PROTEIN-RELATED"/>
    <property type="match status" value="1"/>
</dbReference>
<feature type="compositionally biased region" description="Low complexity" evidence="1">
    <location>
        <begin position="292"/>
        <end position="307"/>
    </location>
</feature>
<dbReference type="Gramene" id="KQJ87381">
    <property type="protein sequence ID" value="KQJ87381"/>
    <property type="gene ID" value="BRADI_4g10663v3"/>
</dbReference>
<accession>A0A0Q3L450</accession>
<dbReference type="PANTHER" id="PTHR35832:SF16">
    <property type="entry name" value="NACHT-NTPASE AND P-LOOP NTPASES N-TERMINAL DOMAIN-CONTAINING PROTEIN"/>
    <property type="match status" value="1"/>
</dbReference>
<feature type="compositionally biased region" description="Low complexity" evidence="1">
    <location>
        <begin position="261"/>
        <end position="283"/>
    </location>
</feature>
<keyword evidence="4" id="KW-1185">Reference proteome</keyword>
<evidence type="ECO:0000313" key="4">
    <source>
        <dbReference type="Proteomes" id="UP000008810"/>
    </source>
</evidence>
<feature type="compositionally biased region" description="Low complexity" evidence="1">
    <location>
        <begin position="217"/>
        <end position="231"/>
    </location>
</feature>
<proteinExistence type="predicted"/>
<feature type="compositionally biased region" description="Low complexity" evidence="1">
    <location>
        <begin position="243"/>
        <end position="252"/>
    </location>
</feature>
<dbReference type="EMBL" id="CM000883">
    <property type="protein sequence ID" value="KQJ87381.1"/>
    <property type="molecule type" value="Genomic_DNA"/>
</dbReference>
<reference evidence="2 3" key="1">
    <citation type="journal article" date="2010" name="Nature">
        <title>Genome sequencing and analysis of the model grass Brachypodium distachyon.</title>
        <authorList>
            <consortium name="International Brachypodium Initiative"/>
        </authorList>
    </citation>
    <scope>NUCLEOTIDE SEQUENCE [LARGE SCALE GENOMIC DNA]</scope>
    <source>
        <strain evidence="2 3">Bd21</strain>
    </source>
</reference>
<dbReference type="InParanoid" id="A0A0Q3L450"/>
<dbReference type="AlphaFoldDB" id="A0A0Q3L450"/>
<dbReference type="EnsemblPlants" id="KQJ87381">
    <property type="protein sequence ID" value="KQJ87381"/>
    <property type="gene ID" value="BRADI_4g10663v3"/>
</dbReference>
<evidence type="ECO:0000313" key="3">
    <source>
        <dbReference type="EnsemblPlants" id="KQJ87381"/>
    </source>
</evidence>
<evidence type="ECO:0000256" key="1">
    <source>
        <dbReference type="SAM" id="MobiDB-lite"/>
    </source>
</evidence>
<protein>
    <submittedName>
        <fullName evidence="2 3">Uncharacterized protein</fullName>
    </submittedName>
</protein>
<name>A0A0Q3L450_BRADI</name>
<dbReference type="Proteomes" id="UP000008810">
    <property type="component" value="Chromosome 4"/>
</dbReference>
<sequence length="315" mass="32544">MPIETIIALGTACVRALELAARLERASRDVKDKCQELAERVKILLAILPRGVVGVVLAAVSDFNGQDLDRLEAAEEKINTCIGDLGLAVGAPAAPVVARPQQRTTARTTTAIQNTTNIFFGDVYVGRQAAASSSSSSSRRTHPQMQLQQLGSRSPGPVVSGVPSSSNQRRLTAPTTTRTTHAAAISSALASSSRSRPAEHGGASCRPTDHRGAPGPATTKTVAAAIAAAFASSRSRPTDHRGAPGPATRTTHAPPPPVPPSVRRSSSTSSSRARPPTEPRGAPRGLGGGGLPQQRAAATTRPAHATTVVPRHPAR</sequence>
<gene>
    <name evidence="2" type="ORF">BRADI_4g10663v3</name>
</gene>
<reference evidence="2" key="2">
    <citation type="submission" date="2017-06" db="EMBL/GenBank/DDBJ databases">
        <title>WGS assembly of Brachypodium distachyon.</title>
        <authorList>
            <consortium name="The International Brachypodium Initiative"/>
            <person name="Lucas S."/>
            <person name="Harmon-Smith M."/>
            <person name="Lail K."/>
            <person name="Tice H."/>
            <person name="Grimwood J."/>
            <person name="Bruce D."/>
            <person name="Barry K."/>
            <person name="Shu S."/>
            <person name="Lindquist E."/>
            <person name="Wang M."/>
            <person name="Pitluck S."/>
            <person name="Vogel J.P."/>
            <person name="Garvin D.F."/>
            <person name="Mockler T.C."/>
            <person name="Schmutz J."/>
            <person name="Rokhsar D."/>
            <person name="Bevan M.W."/>
        </authorList>
    </citation>
    <scope>NUCLEOTIDE SEQUENCE</scope>
    <source>
        <strain evidence="2">Bd21</strain>
    </source>
</reference>
<reference evidence="3" key="3">
    <citation type="submission" date="2018-08" db="UniProtKB">
        <authorList>
            <consortium name="EnsemblPlants"/>
        </authorList>
    </citation>
    <scope>IDENTIFICATION</scope>
    <source>
        <strain evidence="3">cv. Bd21</strain>
    </source>
</reference>